<accession>A0ABN8LVN2</accession>
<dbReference type="InterPro" id="IPR029062">
    <property type="entry name" value="Class_I_gatase-like"/>
</dbReference>
<evidence type="ECO:0000313" key="2">
    <source>
        <dbReference type="Proteomes" id="UP001159427"/>
    </source>
</evidence>
<protein>
    <submittedName>
        <fullName evidence="1">Uncharacterized protein</fullName>
    </submittedName>
</protein>
<comment type="caution">
    <text evidence="1">The sequence shown here is derived from an EMBL/GenBank/DDBJ whole genome shotgun (WGS) entry which is preliminary data.</text>
</comment>
<dbReference type="Gene3D" id="3.40.50.880">
    <property type="match status" value="1"/>
</dbReference>
<dbReference type="EMBL" id="CALNXI010000084">
    <property type="protein sequence ID" value="CAH3018311.1"/>
    <property type="molecule type" value="Genomic_DNA"/>
</dbReference>
<organism evidence="1 2">
    <name type="scientific">Porites evermanni</name>
    <dbReference type="NCBI Taxonomy" id="104178"/>
    <lineage>
        <taxon>Eukaryota</taxon>
        <taxon>Metazoa</taxon>
        <taxon>Cnidaria</taxon>
        <taxon>Anthozoa</taxon>
        <taxon>Hexacorallia</taxon>
        <taxon>Scleractinia</taxon>
        <taxon>Fungiina</taxon>
        <taxon>Poritidae</taxon>
        <taxon>Porites</taxon>
    </lineage>
</organism>
<proteinExistence type="predicted"/>
<dbReference type="Proteomes" id="UP001159427">
    <property type="component" value="Unassembled WGS sequence"/>
</dbReference>
<reference evidence="1 2" key="1">
    <citation type="submission" date="2022-05" db="EMBL/GenBank/DDBJ databases">
        <authorList>
            <consortium name="Genoscope - CEA"/>
            <person name="William W."/>
        </authorList>
    </citation>
    <scope>NUCLEOTIDE SEQUENCE [LARGE SCALE GENOMIC DNA]</scope>
</reference>
<gene>
    <name evidence="1" type="ORF">PEVE_00042539</name>
</gene>
<sequence>MQLAVIEFSRNVLGWKGANTTENEPDTTYPVALDKAVWRKKLIFER</sequence>
<keyword evidence="2" id="KW-1185">Reference proteome</keyword>
<name>A0ABN8LVN2_9CNID</name>
<evidence type="ECO:0000313" key="1">
    <source>
        <dbReference type="EMBL" id="CAH3018311.1"/>
    </source>
</evidence>